<feature type="region of interest" description="Disordered" evidence="1">
    <location>
        <begin position="1"/>
        <end position="24"/>
    </location>
</feature>
<feature type="domain" description="DNA methylase adenine-specific" evidence="2">
    <location>
        <begin position="332"/>
        <end position="602"/>
    </location>
</feature>
<dbReference type="PRINTS" id="PR00507">
    <property type="entry name" value="N12N6MTFRASE"/>
</dbReference>
<reference evidence="4" key="1">
    <citation type="submission" date="2016-10" db="EMBL/GenBank/DDBJ databases">
        <authorList>
            <person name="Varghese N."/>
            <person name="Submissions S."/>
        </authorList>
    </citation>
    <scope>NUCLEOTIDE SEQUENCE [LARGE SCALE GENOMIC DNA]</scope>
    <source>
        <strain evidence="4">CGMCC 4.3147</strain>
    </source>
</reference>
<dbReference type="AlphaFoldDB" id="A0A1G9MYL5"/>
<dbReference type="InterPro" id="IPR003356">
    <property type="entry name" value="DNA_methylase_A-5"/>
</dbReference>
<evidence type="ECO:0000256" key="1">
    <source>
        <dbReference type="SAM" id="MobiDB-lite"/>
    </source>
</evidence>
<dbReference type="GO" id="GO:0008170">
    <property type="term" value="F:N-methyltransferase activity"/>
    <property type="evidence" value="ECO:0007669"/>
    <property type="project" value="InterPro"/>
</dbReference>
<dbReference type="RefSeq" id="WP_091054369.1">
    <property type="nucleotide sequence ID" value="NZ_FNGF01000010.1"/>
</dbReference>
<dbReference type="EMBL" id="FNGF01000010">
    <property type="protein sequence ID" value="SDL79319.1"/>
    <property type="molecule type" value="Genomic_DNA"/>
</dbReference>
<evidence type="ECO:0000313" key="3">
    <source>
        <dbReference type="EMBL" id="SDL79319.1"/>
    </source>
</evidence>
<dbReference type="InterPro" id="IPR029063">
    <property type="entry name" value="SAM-dependent_MTases_sf"/>
</dbReference>
<protein>
    <submittedName>
        <fullName evidence="3">Type I restriction enzyme M protein</fullName>
    </submittedName>
</protein>
<organism evidence="3 4">
    <name type="scientific">Glycomyces sambucus</name>
    <dbReference type="NCBI Taxonomy" id="380244"/>
    <lineage>
        <taxon>Bacteria</taxon>
        <taxon>Bacillati</taxon>
        <taxon>Actinomycetota</taxon>
        <taxon>Actinomycetes</taxon>
        <taxon>Glycomycetales</taxon>
        <taxon>Glycomycetaceae</taxon>
        <taxon>Glycomyces</taxon>
    </lineage>
</organism>
<evidence type="ECO:0000259" key="2">
    <source>
        <dbReference type="Pfam" id="PF02384"/>
    </source>
</evidence>
<keyword evidence="4" id="KW-1185">Reference proteome</keyword>
<dbReference type="GO" id="GO:0003677">
    <property type="term" value="F:DNA binding"/>
    <property type="evidence" value="ECO:0007669"/>
    <property type="project" value="InterPro"/>
</dbReference>
<dbReference type="OrthoDB" id="9784823at2"/>
<dbReference type="NCBIfam" id="NF047738">
    <property type="entry name" value="antiphage_MADS2"/>
    <property type="match status" value="1"/>
</dbReference>
<dbReference type="PANTHER" id="PTHR42998">
    <property type="entry name" value="TYPE I RESTRICTION ENZYME HINDVIIP M PROTEIN-RELATED"/>
    <property type="match status" value="1"/>
</dbReference>
<name>A0A1G9MYL5_9ACTN</name>
<dbReference type="STRING" id="380244.SAMN05216298_0042"/>
<dbReference type="Gene3D" id="3.40.50.150">
    <property type="entry name" value="Vaccinia Virus protein VP39"/>
    <property type="match status" value="1"/>
</dbReference>
<dbReference type="Proteomes" id="UP000198662">
    <property type="component" value="Unassembled WGS sequence"/>
</dbReference>
<gene>
    <name evidence="3" type="ORF">SAMN05216298_0042</name>
</gene>
<accession>A0A1G9MYL5</accession>
<dbReference type="Pfam" id="PF02384">
    <property type="entry name" value="N6_Mtase"/>
    <property type="match status" value="1"/>
</dbReference>
<dbReference type="PANTHER" id="PTHR42998:SF1">
    <property type="entry name" value="TYPE I RESTRICTION ENZYME HINDI METHYLASE SUBUNIT"/>
    <property type="match status" value="1"/>
</dbReference>
<evidence type="ECO:0000313" key="4">
    <source>
        <dbReference type="Proteomes" id="UP000198662"/>
    </source>
</evidence>
<proteinExistence type="predicted"/>
<dbReference type="SUPFAM" id="SSF53335">
    <property type="entry name" value="S-adenosyl-L-methionine-dependent methyltransferases"/>
    <property type="match status" value="1"/>
</dbReference>
<sequence length="697" mass="78037">MGQEGLFEEAVVKPAEEPEAEPAPLAEDETIDFITGKRVKLKGAEPVVQTVARGLWQEYDIKVADMARNVVIKVPDDNGKTKSLKADIAIFAAGADHSDLKNLERVVVCRPEPSKGRTVTKIRTHEQAAEDLEYLKTLLSTDLTPNAHYGMWTNGLDFFFLHAEEGRFAKKFEPRAGWPLQGDVDSGTVASVARLRQGDEAMLKTAFRRCHNFVHGNEGLPKDAAFWQFLYLLFAKIHDERTSRLRGTDPRFFAYADEPFTTDGRRAIEERVLKLFEEVKQTYPLFGPRDEISLSPHALSFIVGELASYDLSGTKIDAKGVAYQELVGGNLRGDRGQYFTPRAAVNLMVEILDPKEDETVLDPACGTGGFLQETLRHLVERWRDESGITELSESKEQTKALLERLDLYAKAHLFGADFDPFLVRATKMSLMMMTGGDVGEDNIFHMNSLHFPGGHLEDAKKADQRIPFGSIDVVMTNPPFGTDIKIEEEEVLSQYWEGIARNWSRDKETGEIVSTGPSKAMAPEQLFIERAVKWVKPGGRIGIVLPNGILSNPGPSDEAVRRWILENCWVLASVELPVETFIHEAGVNILTTLLFLKRKTDREIMDAQAGIGGDYPVFMAVAEKVGIDRRGNEVNKRHPNGEVVMVQTTKEETIERNGDKTTHTLVRWEKAIDNDLPEIVEAYRGFRGQYPEPGSPR</sequence>
<dbReference type="InterPro" id="IPR052916">
    <property type="entry name" value="Type-I_RE_MTase_Subunit"/>
</dbReference>